<dbReference type="STRING" id="1219065.VPR01S_05_01120"/>
<organism evidence="1 2">
    <name type="scientific">Vibrio proteolyticus NBRC 13287</name>
    <dbReference type="NCBI Taxonomy" id="1219065"/>
    <lineage>
        <taxon>Bacteria</taxon>
        <taxon>Pseudomonadati</taxon>
        <taxon>Pseudomonadota</taxon>
        <taxon>Gammaproteobacteria</taxon>
        <taxon>Vibrionales</taxon>
        <taxon>Vibrionaceae</taxon>
        <taxon>Vibrio</taxon>
    </lineage>
</organism>
<keyword evidence="2" id="KW-1185">Reference proteome</keyword>
<dbReference type="InterPro" id="IPR014543">
    <property type="entry name" value="UCP028291"/>
</dbReference>
<dbReference type="Proteomes" id="UP000016570">
    <property type="component" value="Unassembled WGS sequence"/>
</dbReference>
<protein>
    <recommendedName>
        <fullName evidence="3">DUF2218 domain-containing protein</fullName>
    </recommendedName>
</protein>
<dbReference type="AlphaFoldDB" id="U3A0H7"/>
<gene>
    <name evidence="1" type="ORF">VPR01S_05_01120</name>
</gene>
<dbReference type="Pfam" id="PF09981">
    <property type="entry name" value="DUF2218"/>
    <property type="match status" value="1"/>
</dbReference>
<dbReference type="RefSeq" id="WP_021704795.1">
    <property type="nucleotide sequence ID" value="NZ_BATJ01000005.1"/>
</dbReference>
<dbReference type="eggNOG" id="COG3553">
    <property type="taxonomic scope" value="Bacteria"/>
</dbReference>
<evidence type="ECO:0000313" key="2">
    <source>
        <dbReference type="Proteomes" id="UP000016570"/>
    </source>
</evidence>
<evidence type="ECO:0000313" key="1">
    <source>
        <dbReference type="EMBL" id="GAD66817.1"/>
    </source>
</evidence>
<name>U3A0H7_VIBPR</name>
<comment type="caution">
    <text evidence="1">The sequence shown here is derived from an EMBL/GenBank/DDBJ whole genome shotgun (WGS) entry which is preliminary data.</text>
</comment>
<reference evidence="1 2" key="1">
    <citation type="submission" date="2013-09" db="EMBL/GenBank/DDBJ databases">
        <title>Whole genome shotgun sequence of Vibrio proteolyticus NBRC 13287.</title>
        <authorList>
            <person name="Isaki S."/>
            <person name="Hosoyama A."/>
            <person name="Numata M."/>
            <person name="Hashimoto M."/>
            <person name="Hosoyama Y."/>
            <person name="Tsuchikane K."/>
            <person name="Noguchi M."/>
            <person name="Hirakata S."/>
            <person name="Ichikawa N."/>
            <person name="Ohji S."/>
            <person name="Yamazoe A."/>
            <person name="Fujita N."/>
        </authorList>
    </citation>
    <scope>NUCLEOTIDE SEQUENCE [LARGE SCALE GENOMIC DNA]</scope>
    <source>
        <strain evidence="1 2">NBRC 13287</strain>
    </source>
</reference>
<dbReference type="PIRSF" id="PIRSF028291">
    <property type="entry name" value="UCP028291"/>
    <property type="match status" value="1"/>
</dbReference>
<evidence type="ECO:0008006" key="3">
    <source>
        <dbReference type="Google" id="ProtNLM"/>
    </source>
</evidence>
<proteinExistence type="predicted"/>
<accession>U3A0H7</accession>
<dbReference type="EMBL" id="BATJ01000005">
    <property type="protein sequence ID" value="GAD66817.1"/>
    <property type="molecule type" value="Genomic_DNA"/>
</dbReference>
<dbReference type="Gene3D" id="3.30.310.50">
    <property type="entry name" value="Alpha-D-phosphohexomutase, C-terminal domain"/>
    <property type="match status" value="1"/>
</dbReference>
<sequence>MLHAKTHVHSEHVSKYLVVLCRHFARKVHAQWDEWQGIVHFPVGTARMEVDEKRSTLSIFCEAEDDKQLAMLKQVLEQHMEMFARRETIVLIWD</sequence>